<accession>X6P0R6</accession>
<feature type="domain" description="RING-type" evidence="7">
    <location>
        <begin position="459"/>
        <end position="487"/>
    </location>
</feature>
<organism evidence="8 9">
    <name type="scientific">Reticulomyxa filosa</name>
    <dbReference type="NCBI Taxonomy" id="46433"/>
    <lineage>
        <taxon>Eukaryota</taxon>
        <taxon>Sar</taxon>
        <taxon>Rhizaria</taxon>
        <taxon>Retaria</taxon>
        <taxon>Foraminifera</taxon>
        <taxon>Monothalamids</taxon>
        <taxon>Reticulomyxidae</taxon>
        <taxon>Reticulomyxa</taxon>
    </lineage>
</organism>
<dbReference type="InterPro" id="IPR015940">
    <property type="entry name" value="UBA"/>
</dbReference>
<dbReference type="Gene3D" id="1.10.8.10">
    <property type="entry name" value="DNA helicase RuvA subunit, C-terminal domain"/>
    <property type="match status" value="1"/>
</dbReference>
<dbReference type="InterPro" id="IPR013083">
    <property type="entry name" value="Znf_RING/FYVE/PHD"/>
</dbReference>
<feature type="non-terminal residue" evidence="8">
    <location>
        <position position="1"/>
    </location>
</feature>
<keyword evidence="9" id="KW-1185">Reference proteome</keyword>
<feature type="domain" description="UBA" evidence="6">
    <location>
        <begin position="291"/>
        <end position="332"/>
    </location>
</feature>
<evidence type="ECO:0000256" key="5">
    <source>
        <dbReference type="SAM" id="MobiDB-lite"/>
    </source>
</evidence>
<evidence type="ECO:0000313" key="9">
    <source>
        <dbReference type="Proteomes" id="UP000023152"/>
    </source>
</evidence>
<dbReference type="SUPFAM" id="SSF57850">
    <property type="entry name" value="RING/U-box"/>
    <property type="match status" value="1"/>
</dbReference>
<reference evidence="8 9" key="1">
    <citation type="journal article" date="2013" name="Curr. Biol.">
        <title>The Genome of the Foraminiferan Reticulomyxa filosa.</title>
        <authorList>
            <person name="Glockner G."/>
            <person name="Hulsmann N."/>
            <person name="Schleicher M."/>
            <person name="Noegel A.A."/>
            <person name="Eichinger L."/>
            <person name="Gallinger C."/>
            <person name="Pawlowski J."/>
            <person name="Sierra R."/>
            <person name="Euteneuer U."/>
            <person name="Pillet L."/>
            <person name="Moustafa A."/>
            <person name="Platzer M."/>
            <person name="Groth M."/>
            <person name="Szafranski K."/>
            <person name="Schliwa M."/>
        </authorList>
    </citation>
    <scope>NUCLEOTIDE SEQUENCE [LARGE SCALE GENOMIC DNA]</scope>
</reference>
<dbReference type="PROSITE" id="PS00518">
    <property type="entry name" value="ZF_RING_1"/>
    <property type="match status" value="1"/>
</dbReference>
<dbReference type="PROSITE" id="PS50089">
    <property type="entry name" value="ZF_RING_2"/>
    <property type="match status" value="1"/>
</dbReference>
<evidence type="ECO:0000256" key="4">
    <source>
        <dbReference type="PROSITE-ProRule" id="PRU00175"/>
    </source>
</evidence>
<dbReference type="Pfam" id="PF22562">
    <property type="entry name" value="UBA_7"/>
    <property type="match status" value="1"/>
</dbReference>
<dbReference type="EMBL" id="ASPP01005116">
    <property type="protein sequence ID" value="ETO31127.1"/>
    <property type="molecule type" value="Genomic_DNA"/>
</dbReference>
<proteinExistence type="predicted"/>
<feature type="compositionally biased region" description="Basic and acidic residues" evidence="5">
    <location>
        <begin position="398"/>
        <end position="408"/>
    </location>
</feature>
<dbReference type="Gene3D" id="3.30.40.10">
    <property type="entry name" value="Zinc/RING finger domain, C3HC4 (zinc finger)"/>
    <property type="match status" value="1"/>
</dbReference>
<protein>
    <submittedName>
        <fullName evidence="8">RING zinc finger-containing protein</fullName>
    </submittedName>
</protein>
<gene>
    <name evidence="8" type="ORF">RFI_05993</name>
</gene>
<dbReference type="GO" id="GO:0008270">
    <property type="term" value="F:zinc ion binding"/>
    <property type="evidence" value="ECO:0007669"/>
    <property type="project" value="UniProtKB-KW"/>
</dbReference>
<comment type="caution">
    <text evidence="8">The sequence shown here is derived from an EMBL/GenBank/DDBJ whole genome shotgun (WGS) entry which is preliminary data.</text>
</comment>
<name>X6P0R6_RETFI</name>
<keyword evidence="1" id="KW-0479">Metal-binding</keyword>
<dbReference type="InterPro" id="IPR009060">
    <property type="entry name" value="UBA-like_sf"/>
</dbReference>
<evidence type="ECO:0000259" key="7">
    <source>
        <dbReference type="PROSITE" id="PS50089"/>
    </source>
</evidence>
<dbReference type="SUPFAM" id="SSF46934">
    <property type="entry name" value="UBA-like"/>
    <property type="match status" value="1"/>
</dbReference>
<keyword evidence="2 4" id="KW-0863">Zinc-finger</keyword>
<dbReference type="InterPro" id="IPR017907">
    <property type="entry name" value="Znf_RING_CS"/>
</dbReference>
<dbReference type="PROSITE" id="PS50030">
    <property type="entry name" value="UBA"/>
    <property type="match status" value="1"/>
</dbReference>
<evidence type="ECO:0000313" key="8">
    <source>
        <dbReference type="EMBL" id="ETO31127.1"/>
    </source>
</evidence>
<dbReference type="AlphaFoldDB" id="X6P0R6"/>
<dbReference type="InterPro" id="IPR001841">
    <property type="entry name" value="Znf_RING"/>
</dbReference>
<feature type="compositionally biased region" description="Low complexity" evidence="5">
    <location>
        <begin position="409"/>
        <end position="427"/>
    </location>
</feature>
<evidence type="ECO:0000256" key="3">
    <source>
        <dbReference type="ARBA" id="ARBA00022833"/>
    </source>
</evidence>
<evidence type="ECO:0000256" key="2">
    <source>
        <dbReference type="ARBA" id="ARBA00022771"/>
    </source>
</evidence>
<sequence>GYNKNRTKVLSEEKDSCYLQQSYKEDKVMSAGEAKEILLPTKEETITITTQAIDQHSQYIATTISTSTNEEKKDNNLASSSAHDKTREALLDLAQLDYIKLPFFFFFFGKNKKIKRKCVHTYMYMYMHLIGRCVADSKVVDSKSPNVIHRRSSLPTDTIGGQQRLVLPGISEVVPMIRAISLDTGIVTLTTTTTTQTLILRAFFFFPYNQEENKKPDVLSVRQVSFEVLTEELTQKKKNIYIYIYINIKKKGKGDKETKEEHKEEIAVPPRDVLLRMPLYSTPLTLEATNNAYRDFVHRLVAMGFELGQAECAITMTKAESVEVAVEFIFQHPDGLWHRFRPNDKLLVDAHKHSAGDACLFFYKFVAEDVCETCKLLFWRHYVDPNGDKIDVTPPEGPHLDISDEKTSTDTTATTTAGATTTTTTTATTTSGATTHLTVAEILAQEENRPKPVGPTQLCGVCFDEKPPDQFYLAPCGHNYCMECLERHYK</sequence>
<dbReference type="Proteomes" id="UP000023152">
    <property type="component" value="Unassembled WGS sequence"/>
</dbReference>
<evidence type="ECO:0000259" key="6">
    <source>
        <dbReference type="PROSITE" id="PS50030"/>
    </source>
</evidence>
<keyword evidence="3" id="KW-0862">Zinc</keyword>
<feature type="region of interest" description="Disordered" evidence="5">
    <location>
        <begin position="389"/>
        <end position="427"/>
    </location>
</feature>
<evidence type="ECO:0000256" key="1">
    <source>
        <dbReference type="ARBA" id="ARBA00022723"/>
    </source>
</evidence>